<feature type="region of interest" description="Disordered" evidence="1">
    <location>
        <begin position="98"/>
        <end position="134"/>
    </location>
</feature>
<dbReference type="Gene3D" id="3.40.50.300">
    <property type="entry name" value="P-loop containing nucleotide triphosphate hydrolases"/>
    <property type="match status" value="1"/>
</dbReference>
<feature type="compositionally biased region" description="Low complexity" evidence="1">
    <location>
        <begin position="673"/>
        <end position="686"/>
    </location>
</feature>
<dbReference type="InterPro" id="IPR027417">
    <property type="entry name" value="P-loop_NTPase"/>
</dbReference>
<sequence>MASIFTYDPDPPRVSSPWSTSGSSTPQATGPGGSRGEAIRSRTDGRLDFGDSSQLADYGITKLDPEPQEGPTEYKLHLLLRPRRLYTAMSTGHLVGGSYHSRSSLSPAAPVPTNNPEANLKSPQPPSSYSRQQRLQQLTTQLLWRLQQSSPFHSSSTANLVLPVLPEATPRLGVPQKPARLLPGLEESQGALYEIGVADDGTFVGLTEDELDESLNNLRAMAASLGCKVEILRKVIVGSCEWTEEADAAETHSERLWVAEALVSPDLEYYSVQSLSDEGLKQLSLDEPSTSPDEDTPVESGCSSTEQIRISITGPSAAGKSSLLGTLTTSALDNGRGKSRLSLLKHRHEISSGITSSVAQELIGYRAKSSSSDDTVDVINYASGNVAAWNDIHAASEGGRLAFVSDLPGLTRYLKSTLRGLISWAPHYIILCIPANCCRDTAAQGVTDQAPEIDLCLAYLELCIKLEVPVLLSITKLDLASRSSLKQTLTRILSAIKAAGKKPLMLSVTTETGEQAPNLQKISAADCQEAIKTVNAVNGDWPNTIPIIMTSAVNGTGIGKLHAFLRFLPIPRTPPSRIVRPPSGTFRQQSPVDVFDIDEVFAIPPSKVYSSVEETRQENKGVVLCGLVRHGSISIGDELVVGPIAVDPRAEDSNAHHSARSRSLQGTDNSLNSSPRARSFRSRPSSGDFSASFVQSYSGKSRLPSHAEWQRVRVVSVRNLRLSVRTLMEDQVGTVGIEPIASETGQEAPGLGRLRKGMVLAQARIPREKHANTLPRSLFFCTGFVATIPASDFSSPASPPLILGGNAVVYIGNIRTAAKVVRAALADEDVVSSPPSPTSPAEPDFFNFDGDDDDKEGHKDSTTRRTRPDSDKVIHVSSASGREHINITFSFISSVEWIEVGSLVVVMPGTTTTTSANGGSVTFSGLEGYVGRISDVISSDEAPEK</sequence>
<feature type="region of interest" description="Disordered" evidence="1">
    <location>
        <begin position="651"/>
        <end position="690"/>
    </location>
</feature>
<evidence type="ECO:0000259" key="2">
    <source>
        <dbReference type="Pfam" id="PF00009"/>
    </source>
</evidence>
<reference evidence="3 4" key="1">
    <citation type="submission" date="2015-04" db="EMBL/GenBank/DDBJ databases">
        <authorList>
            <person name="Heijne W.H."/>
            <person name="Fedorova N.D."/>
            <person name="Nierman W.C."/>
            <person name="Vollebregt A.W."/>
            <person name="Zhao Z."/>
            <person name="Wu L."/>
            <person name="Kumar M."/>
            <person name="Stam H."/>
            <person name="van den Berg M.A."/>
            <person name="Pel H.J."/>
        </authorList>
    </citation>
    <scope>NUCLEOTIDE SEQUENCE [LARGE SCALE GENOMIC DNA]</scope>
    <source>
        <strain evidence="3 4">CBS 393.64</strain>
    </source>
</reference>
<dbReference type="AlphaFoldDB" id="A0A0F4YK04"/>
<name>A0A0F4YK04_RASE3</name>
<feature type="compositionally biased region" description="Basic and acidic residues" evidence="1">
    <location>
        <begin position="855"/>
        <end position="872"/>
    </location>
</feature>
<dbReference type="EMBL" id="LASV01000526">
    <property type="protein sequence ID" value="KKA17928.1"/>
    <property type="molecule type" value="Genomic_DNA"/>
</dbReference>
<dbReference type="STRING" id="1408163.A0A0F4YK04"/>
<dbReference type="OrthoDB" id="5342685at2759"/>
<keyword evidence="4" id="KW-1185">Reference proteome</keyword>
<feature type="region of interest" description="Disordered" evidence="1">
    <location>
        <begin position="830"/>
        <end position="872"/>
    </location>
</feature>
<dbReference type="PANTHER" id="PTHR43721:SF30">
    <property type="entry name" value="TR-TYPE G DOMAIN-CONTAINING PROTEIN"/>
    <property type="match status" value="1"/>
</dbReference>
<feature type="compositionally biased region" description="Polar residues" evidence="1">
    <location>
        <begin position="100"/>
        <end position="117"/>
    </location>
</feature>
<dbReference type="RefSeq" id="XP_013324540.1">
    <property type="nucleotide sequence ID" value="XM_013469086.1"/>
</dbReference>
<protein>
    <recommendedName>
        <fullName evidence="2">Tr-type G domain-containing protein</fullName>
    </recommendedName>
</protein>
<feature type="domain" description="Tr-type G" evidence="2">
    <location>
        <begin position="308"/>
        <end position="563"/>
    </location>
</feature>
<dbReference type="GO" id="GO:0005525">
    <property type="term" value="F:GTP binding"/>
    <property type="evidence" value="ECO:0007669"/>
    <property type="project" value="InterPro"/>
</dbReference>
<dbReference type="SUPFAM" id="SSF52540">
    <property type="entry name" value="P-loop containing nucleoside triphosphate hydrolases"/>
    <property type="match status" value="1"/>
</dbReference>
<feature type="region of interest" description="Disordered" evidence="1">
    <location>
        <begin position="283"/>
        <end position="306"/>
    </location>
</feature>
<dbReference type="Proteomes" id="UP000053958">
    <property type="component" value="Unassembled WGS sequence"/>
</dbReference>
<accession>A0A0F4YK04</accession>
<feature type="region of interest" description="Disordered" evidence="1">
    <location>
        <begin position="1"/>
        <end position="70"/>
    </location>
</feature>
<dbReference type="GeneID" id="25320389"/>
<dbReference type="InterPro" id="IPR050055">
    <property type="entry name" value="EF-Tu_GTPase"/>
</dbReference>
<dbReference type="PANTHER" id="PTHR43721">
    <property type="entry name" value="ELONGATION FACTOR TU-RELATED"/>
    <property type="match status" value="1"/>
</dbReference>
<dbReference type="GO" id="GO:0003924">
    <property type="term" value="F:GTPase activity"/>
    <property type="evidence" value="ECO:0007669"/>
    <property type="project" value="InterPro"/>
</dbReference>
<evidence type="ECO:0000313" key="3">
    <source>
        <dbReference type="EMBL" id="KKA17928.1"/>
    </source>
</evidence>
<evidence type="ECO:0000313" key="4">
    <source>
        <dbReference type="Proteomes" id="UP000053958"/>
    </source>
</evidence>
<gene>
    <name evidence="3" type="ORF">T310_8128</name>
</gene>
<comment type="caution">
    <text evidence="3">The sequence shown here is derived from an EMBL/GenBank/DDBJ whole genome shotgun (WGS) entry which is preliminary data.</text>
</comment>
<evidence type="ECO:0000256" key="1">
    <source>
        <dbReference type="SAM" id="MobiDB-lite"/>
    </source>
</evidence>
<dbReference type="GO" id="GO:0003746">
    <property type="term" value="F:translation elongation factor activity"/>
    <property type="evidence" value="ECO:0007669"/>
    <property type="project" value="TreeGrafter"/>
</dbReference>
<proteinExistence type="predicted"/>
<dbReference type="Pfam" id="PF00009">
    <property type="entry name" value="GTP_EFTU"/>
    <property type="match status" value="1"/>
</dbReference>
<organism evidence="3 4">
    <name type="scientific">Rasamsonia emersonii (strain ATCC 16479 / CBS 393.64 / IMI 116815)</name>
    <dbReference type="NCBI Taxonomy" id="1408163"/>
    <lineage>
        <taxon>Eukaryota</taxon>
        <taxon>Fungi</taxon>
        <taxon>Dikarya</taxon>
        <taxon>Ascomycota</taxon>
        <taxon>Pezizomycotina</taxon>
        <taxon>Eurotiomycetes</taxon>
        <taxon>Eurotiomycetidae</taxon>
        <taxon>Eurotiales</taxon>
        <taxon>Trichocomaceae</taxon>
        <taxon>Rasamsonia</taxon>
    </lineage>
</organism>
<dbReference type="InterPro" id="IPR000795">
    <property type="entry name" value="T_Tr_GTP-bd_dom"/>
</dbReference>
<feature type="compositionally biased region" description="Low complexity" evidence="1">
    <location>
        <begin position="15"/>
        <end position="26"/>
    </location>
</feature>
<feature type="compositionally biased region" description="Basic and acidic residues" evidence="1">
    <location>
        <begin position="37"/>
        <end position="49"/>
    </location>
</feature>
<feature type="compositionally biased region" description="Polar residues" evidence="1">
    <location>
        <begin position="661"/>
        <end position="672"/>
    </location>
</feature>